<feature type="signal peptide" evidence="1">
    <location>
        <begin position="1"/>
        <end position="29"/>
    </location>
</feature>
<dbReference type="EMBL" id="CP127295">
    <property type="protein sequence ID" value="WIY03842.1"/>
    <property type="molecule type" value="Genomic_DNA"/>
</dbReference>
<evidence type="ECO:0000256" key="1">
    <source>
        <dbReference type="SAM" id="SignalP"/>
    </source>
</evidence>
<proteinExistence type="predicted"/>
<gene>
    <name evidence="2" type="ORF">QRX60_08325</name>
</gene>
<protein>
    <recommendedName>
        <fullName evidence="4">Secreted protein</fullName>
    </recommendedName>
</protein>
<dbReference type="AlphaFoldDB" id="A0A9Y2NG98"/>
<dbReference type="RefSeq" id="WP_286000190.1">
    <property type="nucleotide sequence ID" value="NZ_CP127295.1"/>
</dbReference>
<reference evidence="2 3" key="1">
    <citation type="submission" date="2023-06" db="EMBL/GenBank/DDBJ databases">
        <authorList>
            <person name="Oyuntsetseg B."/>
            <person name="Kim S.B."/>
        </authorList>
    </citation>
    <scope>NUCLEOTIDE SEQUENCE [LARGE SCALE GENOMIC DNA]</scope>
    <source>
        <strain evidence="2 3">4-36</strain>
    </source>
</reference>
<keyword evidence="1" id="KW-0732">Signal</keyword>
<accession>A0A9Y2NG98</accession>
<feature type="chain" id="PRO_5040996557" description="Secreted protein" evidence="1">
    <location>
        <begin position="30"/>
        <end position="172"/>
    </location>
</feature>
<dbReference type="KEGG" id="amog:QRX60_08325"/>
<evidence type="ECO:0008006" key="4">
    <source>
        <dbReference type="Google" id="ProtNLM"/>
    </source>
</evidence>
<keyword evidence="3" id="KW-1185">Reference proteome</keyword>
<name>A0A9Y2NG98_9PSEU</name>
<evidence type="ECO:0000313" key="3">
    <source>
        <dbReference type="Proteomes" id="UP001239397"/>
    </source>
</evidence>
<dbReference type="Proteomes" id="UP001239397">
    <property type="component" value="Chromosome"/>
</dbReference>
<evidence type="ECO:0000313" key="2">
    <source>
        <dbReference type="EMBL" id="WIY03842.1"/>
    </source>
</evidence>
<sequence>MVKSRPIAVLLSLAAGLLLAVGLVVPASATTTASPGAAASARQACTIQATAFEQKGNTNVVTAARTLCGPAALAAPDSVAANVHVGYGCRDSNFEGTCWWFDVASPGCSGGRVWTWSTIVQNNVLSSWEAVGTCSHGILYDLPGPGGASITCYTCYGLGSMNDKTSALRVYP</sequence>
<organism evidence="2 3">
    <name type="scientific">Amycolatopsis mongoliensis</name>
    <dbReference type="NCBI Taxonomy" id="715475"/>
    <lineage>
        <taxon>Bacteria</taxon>
        <taxon>Bacillati</taxon>
        <taxon>Actinomycetota</taxon>
        <taxon>Actinomycetes</taxon>
        <taxon>Pseudonocardiales</taxon>
        <taxon>Pseudonocardiaceae</taxon>
        <taxon>Amycolatopsis</taxon>
    </lineage>
</organism>